<evidence type="ECO:0000256" key="3">
    <source>
        <dbReference type="ARBA" id="ARBA00022692"/>
    </source>
</evidence>
<keyword evidence="5 6" id="KW-0472">Membrane</keyword>
<dbReference type="Proteomes" id="UP000321436">
    <property type="component" value="Unassembled WGS sequence"/>
</dbReference>
<gene>
    <name evidence="7" type="ORF">CCY01nite_15830</name>
</gene>
<evidence type="ECO:0000313" key="8">
    <source>
        <dbReference type="Proteomes" id="UP000321436"/>
    </source>
</evidence>
<evidence type="ECO:0000313" key="7">
    <source>
        <dbReference type="EMBL" id="GEP95323.1"/>
    </source>
</evidence>
<dbReference type="PANTHER" id="PTHR31885:SF6">
    <property type="entry name" value="GH04784P"/>
    <property type="match status" value="1"/>
</dbReference>
<comment type="subcellular location">
    <subcellularLocation>
        <location evidence="1">Membrane</location>
        <topology evidence="1">Multi-pass membrane protein</topology>
    </subcellularLocation>
</comment>
<organism evidence="7 8">
    <name type="scientific">Chitinophaga cymbidii</name>
    <dbReference type="NCBI Taxonomy" id="1096750"/>
    <lineage>
        <taxon>Bacteria</taxon>
        <taxon>Pseudomonadati</taxon>
        <taxon>Bacteroidota</taxon>
        <taxon>Chitinophagia</taxon>
        <taxon>Chitinophagales</taxon>
        <taxon>Chitinophagaceae</taxon>
        <taxon>Chitinophaga</taxon>
    </lineage>
</organism>
<name>A0A512RHZ1_9BACT</name>
<keyword evidence="8" id="KW-1185">Reference proteome</keyword>
<dbReference type="InterPro" id="IPR012506">
    <property type="entry name" value="TMEM86B-like"/>
</dbReference>
<keyword evidence="4 6" id="KW-1133">Transmembrane helix</keyword>
<feature type="transmembrane region" description="Helical" evidence="6">
    <location>
        <begin position="7"/>
        <end position="23"/>
    </location>
</feature>
<comment type="similarity">
    <text evidence="2">Belongs to the TMEM86 family.</text>
</comment>
<feature type="transmembrane region" description="Helical" evidence="6">
    <location>
        <begin position="58"/>
        <end position="76"/>
    </location>
</feature>
<evidence type="ECO:0000256" key="6">
    <source>
        <dbReference type="SAM" id="Phobius"/>
    </source>
</evidence>
<dbReference type="Pfam" id="PF07947">
    <property type="entry name" value="YhhN"/>
    <property type="match status" value="1"/>
</dbReference>
<dbReference type="RefSeq" id="WP_146859484.1">
    <property type="nucleotide sequence ID" value="NZ_BKAU01000001.1"/>
</dbReference>
<evidence type="ECO:0000256" key="1">
    <source>
        <dbReference type="ARBA" id="ARBA00004141"/>
    </source>
</evidence>
<reference evidence="7 8" key="1">
    <citation type="submission" date="2019-07" db="EMBL/GenBank/DDBJ databases">
        <title>Whole genome shotgun sequence of Chitinophaga cymbidii NBRC 109752.</title>
        <authorList>
            <person name="Hosoyama A."/>
            <person name="Uohara A."/>
            <person name="Ohji S."/>
            <person name="Ichikawa N."/>
        </authorList>
    </citation>
    <scope>NUCLEOTIDE SEQUENCE [LARGE SCALE GENOMIC DNA]</scope>
    <source>
        <strain evidence="7 8">NBRC 109752</strain>
    </source>
</reference>
<dbReference type="GO" id="GO:0016020">
    <property type="term" value="C:membrane"/>
    <property type="evidence" value="ECO:0007669"/>
    <property type="project" value="UniProtKB-SubCell"/>
</dbReference>
<feature type="transmembrane region" description="Helical" evidence="6">
    <location>
        <begin position="191"/>
        <end position="210"/>
    </location>
</feature>
<dbReference type="OrthoDB" id="5651790at2"/>
<evidence type="ECO:0000256" key="5">
    <source>
        <dbReference type="ARBA" id="ARBA00023136"/>
    </source>
</evidence>
<dbReference type="PANTHER" id="PTHR31885">
    <property type="entry name" value="GH04784P"/>
    <property type="match status" value="1"/>
</dbReference>
<feature type="transmembrane region" description="Helical" evidence="6">
    <location>
        <begin position="82"/>
        <end position="100"/>
    </location>
</feature>
<feature type="transmembrane region" description="Helical" evidence="6">
    <location>
        <begin position="139"/>
        <end position="160"/>
    </location>
</feature>
<feature type="transmembrane region" description="Helical" evidence="6">
    <location>
        <begin position="112"/>
        <end position="133"/>
    </location>
</feature>
<feature type="transmembrane region" description="Helical" evidence="6">
    <location>
        <begin position="167"/>
        <end position="185"/>
    </location>
</feature>
<evidence type="ECO:0000256" key="4">
    <source>
        <dbReference type="ARBA" id="ARBA00022989"/>
    </source>
</evidence>
<dbReference type="GO" id="GO:0016787">
    <property type="term" value="F:hydrolase activity"/>
    <property type="evidence" value="ECO:0007669"/>
    <property type="project" value="TreeGrafter"/>
</dbReference>
<keyword evidence="3 6" id="KW-0812">Transmembrane</keyword>
<accession>A0A512RHZ1</accession>
<comment type="caution">
    <text evidence="7">The sequence shown here is derived from an EMBL/GenBank/DDBJ whole genome shotgun (WGS) entry which is preliminary data.</text>
</comment>
<proteinExistence type="inferred from homology"/>
<dbReference type="AlphaFoldDB" id="A0A512RHZ1"/>
<sequence length="221" mass="24221">MQSISWGVVYFLLLLADICLIALDVPEARYVSKPLLMIALGCYCWSQVGALQLRARNLIFIALIFSWWGDVLLLFDELFVEGLASFLAAHILYSIFFLLVKRRSPMNGKDAVSMALVAVYATGLVWFLAPHLGGLKPAVVAYSVVLSFMLLSSIGAFGLNGTQAGRLCVSGAVLFVFSDSMLAIEKFYMEFPGGSGLVMLTYGCAQWMIVEGSTRYLKVEA</sequence>
<dbReference type="EMBL" id="BKAU01000001">
    <property type="protein sequence ID" value="GEP95323.1"/>
    <property type="molecule type" value="Genomic_DNA"/>
</dbReference>
<evidence type="ECO:0000256" key="2">
    <source>
        <dbReference type="ARBA" id="ARBA00007375"/>
    </source>
</evidence>
<protein>
    <submittedName>
        <fullName evidence="7">Membrane protein</fullName>
    </submittedName>
</protein>